<dbReference type="Bgee" id="ENSOCUG00000006244">
    <property type="expression patterns" value="Expressed in testis and 1 other cell type or tissue"/>
</dbReference>
<keyword evidence="1" id="KW-0732">Signal</keyword>
<keyword evidence="3" id="KW-1185">Reference proteome</keyword>
<organism evidence="2 3">
    <name type="scientific">Oryctolagus cuniculus</name>
    <name type="common">Rabbit</name>
    <dbReference type="NCBI Taxonomy" id="9986"/>
    <lineage>
        <taxon>Eukaryota</taxon>
        <taxon>Metazoa</taxon>
        <taxon>Chordata</taxon>
        <taxon>Craniata</taxon>
        <taxon>Vertebrata</taxon>
        <taxon>Euteleostomi</taxon>
        <taxon>Mammalia</taxon>
        <taxon>Eutheria</taxon>
        <taxon>Euarchontoglires</taxon>
        <taxon>Glires</taxon>
        <taxon>Lagomorpha</taxon>
        <taxon>Leporidae</taxon>
        <taxon>Oryctolagus</taxon>
    </lineage>
</organism>
<dbReference type="PANTHER" id="PTHR39413">
    <property type="entry name" value="BETA-DEFENSIN 136"/>
    <property type="match status" value="1"/>
</dbReference>
<accession>G1SQL7</accession>
<sequence length="78" mass="8670">MSLPLSGLLCLLLLWLPSGNAMFGNDGVEIKTCTALQGRCFFGCRPGWTWIAFCHNILSCCKKMENLAPPQARDSWVH</sequence>
<dbReference type="Gene3D" id="3.10.360.10">
    <property type="entry name" value="Antimicrobial Peptide, Beta-defensin 2, Chain A"/>
    <property type="match status" value="1"/>
</dbReference>
<dbReference type="PANTHER" id="PTHR39413:SF1">
    <property type="entry name" value="DEFENSIN BETA 136"/>
    <property type="match status" value="1"/>
</dbReference>
<reference evidence="2" key="2">
    <citation type="submission" date="2025-08" db="UniProtKB">
        <authorList>
            <consortium name="Ensembl"/>
        </authorList>
    </citation>
    <scope>IDENTIFICATION</scope>
    <source>
        <strain evidence="2">Thorbecke</strain>
    </source>
</reference>
<feature type="signal peptide" evidence="1">
    <location>
        <begin position="1"/>
        <end position="21"/>
    </location>
</feature>
<evidence type="ECO:0000313" key="2">
    <source>
        <dbReference type="Ensembl" id="ENSOCUP00000005401.3"/>
    </source>
</evidence>
<dbReference type="FunCoup" id="G1SQL7">
    <property type="interactions" value="1"/>
</dbReference>
<dbReference type="InterPro" id="IPR035307">
    <property type="entry name" value="DEFB136/42"/>
</dbReference>
<reference evidence="2" key="3">
    <citation type="submission" date="2025-09" db="UniProtKB">
        <authorList>
            <consortium name="Ensembl"/>
        </authorList>
    </citation>
    <scope>IDENTIFICATION</scope>
    <source>
        <strain evidence="2">Thorbecke</strain>
    </source>
</reference>
<dbReference type="eggNOG" id="ENOG502R7G8">
    <property type="taxonomic scope" value="Eukaryota"/>
</dbReference>
<dbReference type="HOGENOM" id="CLU_198474_0_0_1"/>
<protein>
    <submittedName>
        <fullName evidence="2">Defensin beta 136</fullName>
    </submittedName>
</protein>
<dbReference type="GO" id="GO:0061760">
    <property type="term" value="P:antifungal innate immune response"/>
    <property type="evidence" value="ECO:0007669"/>
    <property type="project" value="Ensembl"/>
</dbReference>
<name>G1SQL7_RABIT</name>
<feature type="chain" id="PRO_5023895974" evidence="1">
    <location>
        <begin position="22"/>
        <end position="78"/>
    </location>
</feature>
<dbReference type="Ensembl" id="ENSOCUT00000006240.3">
    <property type="protein sequence ID" value="ENSOCUP00000005401.3"/>
    <property type="gene ID" value="ENSOCUG00000006244.3"/>
</dbReference>
<reference evidence="2 3" key="1">
    <citation type="journal article" date="2011" name="Nature">
        <title>A high-resolution map of human evolutionary constraint using 29 mammals.</title>
        <authorList>
            <person name="Lindblad-Toh K."/>
            <person name="Garber M."/>
            <person name="Zuk O."/>
            <person name="Lin M.F."/>
            <person name="Parker B.J."/>
            <person name="Washietl S."/>
            <person name="Kheradpour P."/>
            <person name="Ernst J."/>
            <person name="Jordan G."/>
            <person name="Mauceli E."/>
            <person name="Ward L.D."/>
            <person name="Lowe C.B."/>
            <person name="Holloway A.K."/>
            <person name="Clamp M."/>
            <person name="Gnerre S."/>
            <person name="Alfoldi J."/>
            <person name="Beal K."/>
            <person name="Chang J."/>
            <person name="Clawson H."/>
            <person name="Cuff J."/>
            <person name="Di Palma F."/>
            <person name="Fitzgerald S."/>
            <person name="Flicek P."/>
            <person name="Guttman M."/>
            <person name="Hubisz M.J."/>
            <person name="Jaffe D.B."/>
            <person name="Jungreis I."/>
            <person name="Kent W.J."/>
            <person name="Kostka D."/>
            <person name="Lara M."/>
            <person name="Martins A.L."/>
            <person name="Massingham T."/>
            <person name="Moltke I."/>
            <person name="Raney B.J."/>
            <person name="Rasmussen M.D."/>
            <person name="Robinson J."/>
            <person name="Stark A."/>
            <person name="Vilella A.J."/>
            <person name="Wen J."/>
            <person name="Xie X."/>
            <person name="Zody M.C."/>
            <person name="Baldwin J."/>
            <person name="Bloom T."/>
            <person name="Chin C.W."/>
            <person name="Heiman D."/>
            <person name="Nicol R."/>
            <person name="Nusbaum C."/>
            <person name="Young S."/>
            <person name="Wilkinson J."/>
            <person name="Worley K.C."/>
            <person name="Kovar C.L."/>
            <person name="Muzny D.M."/>
            <person name="Gibbs R.A."/>
            <person name="Cree A."/>
            <person name="Dihn H.H."/>
            <person name="Fowler G."/>
            <person name="Jhangiani S."/>
            <person name="Joshi V."/>
            <person name="Lee S."/>
            <person name="Lewis L.R."/>
            <person name="Nazareth L.V."/>
            <person name="Okwuonu G."/>
            <person name="Santibanez J."/>
            <person name="Warren W.C."/>
            <person name="Mardis E.R."/>
            <person name="Weinstock G.M."/>
            <person name="Wilson R.K."/>
            <person name="Delehaunty K."/>
            <person name="Dooling D."/>
            <person name="Fronik C."/>
            <person name="Fulton L."/>
            <person name="Fulton B."/>
            <person name="Graves T."/>
            <person name="Minx P."/>
            <person name="Sodergren E."/>
            <person name="Birney E."/>
            <person name="Margulies E.H."/>
            <person name="Herrero J."/>
            <person name="Green E.D."/>
            <person name="Haussler D."/>
            <person name="Siepel A."/>
            <person name="Goldman N."/>
            <person name="Pollard K.S."/>
            <person name="Pedersen J.S."/>
            <person name="Lander E.S."/>
            <person name="Kellis M."/>
        </authorList>
    </citation>
    <scope>NUCLEOTIDE SEQUENCE [LARGE SCALE GENOMIC DNA]</scope>
    <source>
        <strain evidence="2 3">Thorbecke inbred</strain>
    </source>
</reference>
<dbReference type="STRING" id="9986.ENSOCUP00000005401"/>
<dbReference type="AlphaFoldDB" id="G1SQL7"/>
<dbReference type="PaxDb" id="9986-ENSOCUP00000005401"/>
<dbReference type="Proteomes" id="UP000001811">
    <property type="component" value="Chromosome 2"/>
</dbReference>
<gene>
    <name evidence="2" type="primary">DEFB136</name>
</gene>
<dbReference type="GO" id="GO:0050829">
    <property type="term" value="P:defense response to Gram-negative bacterium"/>
    <property type="evidence" value="ECO:0007669"/>
    <property type="project" value="Ensembl"/>
</dbReference>
<dbReference type="Pfam" id="PF17333">
    <property type="entry name" value="DEFB136"/>
    <property type="match status" value="1"/>
</dbReference>
<dbReference type="GO" id="GO:0050830">
    <property type="term" value="P:defense response to Gram-positive bacterium"/>
    <property type="evidence" value="ECO:0007669"/>
    <property type="project" value="Ensembl"/>
</dbReference>
<dbReference type="GeneTree" id="ENSGT00390000001862"/>
<dbReference type="InParanoid" id="G1SQL7"/>
<dbReference type="EMBL" id="AAGW02010938">
    <property type="status" value="NOT_ANNOTATED_CDS"/>
    <property type="molecule type" value="Genomic_DNA"/>
</dbReference>
<evidence type="ECO:0000256" key="1">
    <source>
        <dbReference type="SAM" id="SignalP"/>
    </source>
</evidence>
<dbReference type="GO" id="GO:0001530">
    <property type="term" value="F:lipopolysaccharide binding"/>
    <property type="evidence" value="ECO:0007669"/>
    <property type="project" value="Ensembl"/>
</dbReference>
<dbReference type="GO" id="GO:0140367">
    <property type="term" value="P:antibacterial innate immune response"/>
    <property type="evidence" value="ECO:0007669"/>
    <property type="project" value="Ensembl"/>
</dbReference>
<proteinExistence type="predicted"/>
<evidence type="ECO:0000313" key="3">
    <source>
        <dbReference type="Proteomes" id="UP000001811"/>
    </source>
</evidence>